<dbReference type="EMBL" id="CP089984">
    <property type="protein sequence ID" value="WXB16729.1"/>
    <property type="molecule type" value="Genomic_DNA"/>
</dbReference>
<accession>A0ABZ2M0L7</accession>
<protein>
    <recommendedName>
        <fullName evidence="3">DUF4276 family protein</fullName>
    </recommendedName>
</protein>
<dbReference type="RefSeq" id="WP_394826358.1">
    <property type="nucleotide sequence ID" value="NZ_CP089984.1"/>
</dbReference>
<reference evidence="1 2" key="1">
    <citation type="submission" date="2021-12" db="EMBL/GenBank/DDBJ databases">
        <title>Discovery of the Pendulisporaceae a myxobacterial family with distinct sporulation behavior and unique specialized metabolism.</title>
        <authorList>
            <person name="Garcia R."/>
            <person name="Popoff A."/>
            <person name="Bader C.D."/>
            <person name="Loehr J."/>
            <person name="Walesch S."/>
            <person name="Walt C."/>
            <person name="Boldt J."/>
            <person name="Bunk B."/>
            <person name="Haeckl F.J.F.P.J."/>
            <person name="Gunesch A.P."/>
            <person name="Birkelbach J."/>
            <person name="Nuebel U."/>
            <person name="Pietschmann T."/>
            <person name="Bach T."/>
            <person name="Mueller R."/>
        </authorList>
    </citation>
    <scope>NUCLEOTIDE SEQUENCE [LARGE SCALE GENOMIC DNA]</scope>
    <source>
        <strain evidence="1 2">MSr11954</strain>
    </source>
</reference>
<gene>
    <name evidence="1" type="ORF">LZC94_05490</name>
</gene>
<evidence type="ECO:0000313" key="1">
    <source>
        <dbReference type="EMBL" id="WXB16729.1"/>
    </source>
</evidence>
<organism evidence="1 2">
    <name type="scientific">Pendulispora albinea</name>
    <dbReference type="NCBI Taxonomy" id="2741071"/>
    <lineage>
        <taxon>Bacteria</taxon>
        <taxon>Pseudomonadati</taxon>
        <taxon>Myxococcota</taxon>
        <taxon>Myxococcia</taxon>
        <taxon>Myxococcales</taxon>
        <taxon>Sorangiineae</taxon>
        <taxon>Pendulisporaceae</taxon>
        <taxon>Pendulispora</taxon>
    </lineage>
</organism>
<proteinExistence type="predicted"/>
<sequence length="187" mass="21238">MKVLVIPEDQELDRYIVKPVVEAMFQDLEIRARIDVLPEPRLRGSSDALDPTMIADIIRNNPMIDLFLLVVDRDCDRASNTAKALARQAEHPGRLVACVAIQEIEVWMLALYKDTLSVPFTTVRAECDPKELWAALLLKELGGDGPGRGRKKAMRKISGAWRSLRDTCVELRDFEDTVRAWYMANRS</sequence>
<evidence type="ECO:0000313" key="2">
    <source>
        <dbReference type="Proteomes" id="UP001370348"/>
    </source>
</evidence>
<evidence type="ECO:0008006" key="3">
    <source>
        <dbReference type="Google" id="ProtNLM"/>
    </source>
</evidence>
<name>A0ABZ2M0L7_9BACT</name>
<dbReference type="Proteomes" id="UP001370348">
    <property type="component" value="Chromosome"/>
</dbReference>
<keyword evidence="2" id="KW-1185">Reference proteome</keyword>